<sequence>MALLVVVKSWKSMVKRLLCRSSKVPQG</sequence>
<reference evidence="1" key="2">
    <citation type="journal article" date="2015" name="Data Brief">
        <title>Shoot transcriptome of the giant reed, Arundo donax.</title>
        <authorList>
            <person name="Barrero R.A."/>
            <person name="Guerrero F.D."/>
            <person name="Moolhuijzen P."/>
            <person name="Goolsby J.A."/>
            <person name="Tidwell J."/>
            <person name="Bellgard S.E."/>
            <person name="Bellgard M.I."/>
        </authorList>
    </citation>
    <scope>NUCLEOTIDE SEQUENCE</scope>
    <source>
        <tissue evidence="1">Shoot tissue taken approximately 20 cm above the soil surface</tissue>
    </source>
</reference>
<evidence type="ECO:0000313" key="1">
    <source>
        <dbReference type="EMBL" id="JAE37135.1"/>
    </source>
</evidence>
<proteinExistence type="predicted"/>
<organism evidence="1">
    <name type="scientific">Arundo donax</name>
    <name type="common">Giant reed</name>
    <name type="synonym">Donax arundinaceus</name>
    <dbReference type="NCBI Taxonomy" id="35708"/>
    <lineage>
        <taxon>Eukaryota</taxon>
        <taxon>Viridiplantae</taxon>
        <taxon>Streptophyta</taxon>
        <taxon>Embryophyta</taxon>
        <taxon>Tracheophyta</taxon>
        <taxon>Spermatophyta</taxon>
        <taxon>Magnoliopsida</taxon>
        <taxon>Liliopsida</taxon>
        <taxon>Poales</taxon>
        <taxon>Poaceae</taxon>
        <taxon>PACMAD clade</taxon>
        <taxon>Arundinoideae</taxon>
        <taxon>Arundineae</taxon>
        <taxon>Arundo</taxon>
    </lineage>
</organism>
<protein>
    <submittedName>
        <fullName evidence="1">Uncharacterized protein</fullName>
    </submittedName>
</protein>
<accession>A0A0A9HJ34</accession>
<name>A0A0A9HJ34_ARUDO</name>
<reference evidence="1" key="1">
    <citation type="submission" date="2014-09" db="EMBL/GenBank/DDBJ databases">
        <authorList>
            <person name="Magalhaes I.L.F."/>
            <person name="Oliveira U."/>
            <person name="Santos F.R."/>
            <person name="Vidigal T.H.D.A."/>
            <person name="Brescovit A.D."/>
            <person name="Santos A.J."/>
        </authorList>
    </citation>
    <scope>NUCLEOTIDE SEQUENCE</scope>
    <source>
        <tissue evidence="1">Shoot tissue taken approximately 20 cm above the soil surface</tissue>
    </source>
</reference>
<dbReference type="EMBL" id="GBRH01160761">
    <property type="protein sequence ID" value="JAE37135.1"/>
    <property type="molecule type" value="Transcribed_RNA"/>
</dbReference>
<dbReference type="AlphaFoldDB" id="A0A0A9HJ34"/>